<reference evidence="1 2" key="1">
    <citation type="submission" date="2020-08" db="EMBL/GenBank/DDBJ databases">
        <title>A Genomic Blueprint of the Chicken Gut Microbiome.</title>
        <authorList>
            <person name="Gilroy R."/>
            <person name="Ravi A."/>
            <person name="Getino M."/>
            <person name="Pursley I."/>
            <person name="Horton D.L."/>
            <person name="Alikhan N.-F."/>
            <person name="Baker D."/>
            <person name="Gharbi K."/>
            <person name="Hall N."/>
            <person name="Watson M."/>
            <person name="Adriaenssens E.M."/>
            <person name="Foster-Nyarko E."/>
            <person name="Jarju S."/>
            <person name="Secka A."/>
            <person name="Antonio M."/>
            <person name="Oren A."/>
            <person name="Chaudhuri R."/>
            <person name="La Ragione R.M."/>
            <person name="Hildebrand F."/>
            <person name="Pallen M.J."/>
        </authorList>
    </citation>
    <scope>NUCLEOTIDE SEQUENCE [LARGE SCALE GENOMIC DNA]</scope>
    <source>
        <strain evidence="1 2">Sa1CVA4</strain>
    </source>
</reference>
<dbReference type="PANTHER" id="PTHR10188">
    <property type="entry name" value="L-ASPARAGINASE"/>
    <property type="match status" value="1"/>
</dbReference>
<dbReference type="CDD" id="cd14949">
    <property type="entry name" value="Asparaginase_2_like_3"/>
    <property type="match status" value="1"/>
</dbReference>
<dbReference type="InterPro" id="IPR029055">
    <property type="entry name" value="Ntn_hydrolases_N"/>
</dbReference>
<comment type="caution">
    <text evidence="1">The sequence shown here is derived from an EMBL/GenBank/DDBJ whole genome shotgun (WGS) entry which is preliminary data.</text>
</comment>
<accession>A0ABR8WMD7</accession>
<evidence type="ECO:0000313" key="2">
    <source>
        <dbReference type="Proteomes" id="UP000626242"/>
    </source>
</evidence>
<name>A0ABR8WMD7_9FLAO</name>
<organism evidence="1 2">
    <name type="scientific">Kaistella pullorum</name>
    <dbReference type="NCBI Taxonomy" id="2763074"/>
    <lineage>
        <taxon>Bacteria</taxon>
        <taxon>Pseudomonadati</taxon>
        <taxon>Bacteroidota</taxon>
        <taxon>Flavobacteriia</taxon>
        <taxon>Flavobacteriales</taxon>
        <taxon>Weeksellaceae</taxon>
        <taxon>Chryseobacterium group</taxon>
        <taxon>Kaistella</taxon>
    </lineage>
</organism>
<keyword evidence="2" id="KW-1185">Reference proteome</keyword>
<dbReference type="PANTHER" id="PTHR10188:SF6">
    <property type="entry name" value="N(4)-(BETA-N-ACETYLGLUCOSAMINYL)-L-ASPARAGINASE"/>
    <property type="match status" value="1"/>
</dbReference>
<dbReference type="EMBL" id="JACSPS010000002">
    <property type="protein sequence ID" value="MBD8018242.1"/>
    <property type="molecule type" value="Genomic_DNA"/>
</dbReference>
<protein>
    <submittedName>
        <fullName evidence="1">Isoaspartyl peptidase/L-asparaginase</fullName>
    </submittedName>
</protein>
<gene>
    <name evidence="1" type="ORF">H9628_07135</name>
</gene>
<dbReference type="Gene3D" id="3.60.20.30">
    <property type="entry name" value="(Glycosyl)asparaginase"/>
    <property type="match status" value="1"/>
</dbReference>
<dbReference type="RefSeq" id="WP_251833436.1">
    <property type="nucleotide sequence ID" value="NZ_JACSPS010000002.1"/>
</dbReference>
<dbReference type="Proteomes" id="UP000626242">
    <property type="component" value="Unassembled WGS sequence"/>
</dbReference>
<proteinExistence type="predicted"/>
<sequence length="280" mass="30096">MKIIIHGGFFSESDQSTEVKTAKQDALKEIIEKSYSYLKDNSAEETVVYAVSLLEDDELFNAGTGSQIQSDGKIRMSASLMNGQTQKFSGVINIQNIKNPIEVAKILKNEDDRVLGGNGANQYAAEKGFEQYSTETQKRREEYEEKLKNGGKGTVGCVAIDKDGNLAAATSTGGKGFEIVGRISDSATVAGNYANTFCAVSCTGVGEDIVSNATAAKIVTRVTDGLSLKKAFDKTFAELKEINGFAGAIAIDRDGNIFHQDSEPTMVFASFDGSELEVFE</sequence>
<evidence type="ECO:0000313" key="1">
    <source>
        <dbReference type="EMBL" id="MBD8018242.1"/>
    </source>
</evidence>
<dbReference type="InterPro" id="IPR000246">
    <property type="entry name" value="Peptidase_T2"/>
</dbReference>
<dbReference type="SUPFAM" id="SSF56235">
    <property type="entry name" value="N-terminal nucleophile aminohydrolases (Ntn hydrolases)"/>
    <property type="match status" value="1"/>
</dbReference>
<dbReference type="Pfam" id="PF01112">
    <property type="entry name" value="Asparaginase_2"/>
    <property type="match status" value="1"/>
</dbReference>